<proteinExistence type="predicted"/>
<dbReference type="InterPro" id="IPR029058">
    <property type="entry name" value="AB_hydrolase_fold"/>
</dbReference>
<name>A0A3P4B645_9BURK</name>
<protein>
    <submittedName>
        <fullName evidence="2">2-hydroxy-6-oxononadienedioate/2-hydroxy-6-oxononatrienedioate hydrolase</fullName>
        <ecNumber evidence="2">3.7.1.14</ecNumber>
    </submittedName>
</protein>
<evidence type="ECO:0000313" key="2">
    <source>
        <dbReference type="EMBL" id="VCU71769.1"/>
    </source>
</evidence>
<sequence>MNPASESLLLLPGLLCDRTVWEDQCAYFGARYACQVPDYGTLDTLSGMAEHVLRHAPPGPFNLAGHSMGGRVALEVLRLAPQRVLRLALLDTGCQALDPGAAGETERAGRMALLRIAREEGMRAMGRAWARGMVHPDRLDSALFDAVLDMIERRTPEIFAAQIHALLARPDALPLLPAIACPTLVLCGRQDSWSPLARHEEMAAVIPGADLAAIEDSGHMSTMEQPEAVNAAFDRWLRTPVRA</sequence>
<keyword evidence="3" id="KW-1185">Reference proteome</keyword>
<organism evidence="2 3">
    <name type="scientific">Pigmentiphaga humi</name>
    <dbReference type="NCBI Taxonomy" id="2478468"/>
    <lineage>
        <taxon>Bacteria</taxon>
        <taxon>Pseudomonadati</taxon>
        <taxon>Pseudomonadota</taxon>
        <taxon>Betaproteobacteria</taxon>
        <taxon>Burkholderiales</taxon>
        <taxon>Alcaligenaceae</taxon>
        <taxon>Pigmentiphaga</taxon>
    </lineage>
</organism>
<dbReference type="OrthoDB" id="2086224at2"/>
<dbReference type="GO" id="GO:0016787">
    <property type="term" value="F:hydrolase activity"/>
    <property type="evidence" value="ECO:0007669"/>
    <property type="project" value="UniProtKB-KW"/>
</dbReference>
<accession>A0A3P4B645</accession>
<dbReference type="Proteomes" id="UP000277294">
    <property type="component" value="Unassembled WGS sequence"/>
</dbReference>
<evidence type="ECO:0000259" key="1">
    <source>
        <dbReference type="Pfam" id="PF12697"/>
    </source>
</evidence>
<dbReference type="Gene3D" id="3.40.50.1820">
    <property type="entry name" value="alpha/beta hydrolase"/>
    <property type="match status" value="1"/>
</dbReference>
<feature type="domain" description="AB hydrolase-1" evidence="1">
    <location>
        <begin position="8"/>
        <end position="232"/>
    </location>
</feature>
<keyword evidence="2" id="KW-0378">Hydrolase</keyword>
<reference evidence="2 3" key="1">
    <citation type="submission" date="2018-10" db="EMBL/GenBank/DDBJ databases">
        <authorList>
            <person name="Criscuolo A."/>
        </authorList>
    </citation>
    <scope>NUCLEOTIDE SEQUENCE [LARGE SCALE GENOMIC DNA]</scope>
    <source>
        <strain evidence="2">DnA1</strain>
    </source>
</reference>
<dbReference type="InterPro" id="IPR000073">
    <property type="entry name" value="AB_hydrolase_1"/>
</dbReference>
<dbReference type="EMBL" id="UWPJ01000029">
    <property type="protein sequence ID" value="VCU71769.1"/>
    <property type="molecule type" value="Genomic_DNA"/>
</dbReference>
<evidence type="ECO:0000313" key="3">
    <source>
        <dbReference type="Proteomes" id="UP000277294"/>
    </source>
</evidence>
<dbReference type="InterPro" id="IPR050228">
    <property type="entry name" value="Carboxylesterase_BioH"/>
</dbReference>
<dbReference type="PANTHER" id="PTHR43194">
    <property type="entry name" value="HYDROLASE ALPHA/BETA FOLD FAMILY"/>
    <property type="match status" value="1"/>
</dbReference>
<dbReference type="RefSeq" id="WP_124081355.1">
    <property type="nucleotide sequence ID" value="NZ_UWPJ01000029.1"/>
</dbReference>
<gene>
    <name evidence="2" type="primary">mhpC_1</name>
    <name evidence="2" type="ORF">PIGHUM_03859</name>
</gene>
<dbReference type="AlphaFoldDB" id="A0A3P4B645"/>
<dbReference type="EC" id="3.7.1.14" evidence="2"/>
<dbReference type="Pfam" id="PF12697">
    <property type="entry name" value="Abhydrolase_6"/>
    <property type="match status" value="1"/>
</dbReference>
<dbReference type="SUPFAM" id="SSF53474">
    <property type="entry name" value="alpha/beta-Hydrolases"/>
    <property type="match status" value="1"/>
</dbReference>
<dbReference type="PANTHER" id="PTHR43194:SF2">
    <property type="entry name" value="PEROXISOMAL MEMBRANE PROTEIN LPX1"/>
    <property type="match status" value="1"/>
</dbReference>
<dbReference type="PRINTS" id="PR00111">
    <property type="entry name" value="ABHYDROLASE"/>
</dbReference>